<keyword evidence="6 12" id="KW-0406">Ion transport</keyword>
<dbReference type="Pfam" id="PF00430">
    <property type="entry name" value="ATP-synt_B"/>
    <property type="match status" value="1"/>
</dbReference>
<evidence type="ECO:0000256" key="10">
    <source>
        <dbReference type="ARBA" id="ARBA00025614"/>
    </source>
</evidence>
<accession>A0A7G8BHY3</accession>
<evidence type="ECO:0000256" key="8">
    <source>
        <dbReference type="ARBA" id="ARBA00023310"/>
    </source>
</evidence>
<evidence type="ECO:0000256" key="1">
    <source>
        <dbReference type="ARBA" id="ARBA00022448"/>
    </source>
</evidence>
<dbReference type="GO" id="GO:0045259">
    <property type="term" value="C:proton-transporting ATP synthase complex"/>
    <property type="evidence" value="ECO:0007669"/>
    <property type="project" value="UniProtKB-KW"/>
</dbReference>
<feature type="coiled-coil region" evidence="14">
    <location>
        <begin position="123"/>
        <end position="183"/>
    </location>
</feature>
<evidence type="ECO:0000256" key="2">
    <source>
        <dbReference type="ARBA" id="ARBA00022547"/>
    </source>
</evidence>
<dbReference type="KEGG" id="adin:H7849_24700"/>
<evidence type="ECO:0000313" key="17">
    <source>
        <dbReference type="Proteomes" id="UP000515312"/>
    </source>
</evidence>
<dbReference type="GO" id="GO:0046933">
    <property type="term" value="F:proton-transporting ATP synthase activity, rotational mechanism"/>
    <property type="evidence" value="ECO:0007669"/>
    <property type="project" value="UniProtKB-UniRule"/>
</dbReference>
<dbReference type="RefSeq" id="WP_186743108.1">
    <property type="nucleotide sequence ID" value="NZ_CP060394.1"/>
</dbReference>
<evidence type="ECO:0000256" key="7">
    <source>
        <dbReference type="ARBA" id="ARBA00023136"/>
    </source>
</evidence>
<dbReference type="EMBL" id="CP060394">
    <property type="protein sequence ID" value="QNI32153.1"/>
    <property type="molecule type" value="Genomic_DNA"/>
</dbReference>
<feature type="chain" id="PRO_5028914783" description="ATP synthase subunit b" evidence="15">
    <location>
        <begin position="23"/>
        <end position="236"/>
    </location>
</feature>
<evidence type="ECO:0000256" key="15">
    <source>
        <dbReference type="SAM" id="SignalP"/>
    </source>
</evidence>
<comment type="function">
    <text evidence="10">Component of the F(0) channel, it forms part of the peripheral stalk, linking F(1) to F(0). The b'-subunit is a diverged and duplicated form of b found in plants and photosynthetic bacteria.</text>
</comment>
<dbReference type="GO" id="GO:0012505">
    <property type="term" value="C:endomembrane system"/>
    <property type="evidence" value="ECO:0007669"/>
    <property type="project" value="UniProtKB-SubCell"/>
</dbReference>
<keyword evidence="17" id="KW-1185">Reference proteome</keyword>
<evidence type="ECO:0000256" key="5">
    <source>
        <dbReference type="ARBA" id="ARBA00022989"/>
    </source>
</evidence>
<dbReference type="InterPro" id="IPR002146">
    <property type="entry name" value="ATP_synth_b/b'su_bac/chlpt"/>
</dbReference>
<proteinExistence type="inferred from homology"/>
<dbReference type="Proteomes" id="UP000515312">
    <property type="component" value="Chromosome"/>
</dbReference>
<keyword evidence="7 12" id="KW-0472">Membrane</keyword>
<comment type="function">
    <text evidence="9 12">F(1)F(0) ATP synthase produces ATP from ADP in the presence of a proton or sodium gradient. F-type ATPases consist of two structural domains, F(1) containing the extramembraneous catalytic core and F(0) containing the membrane proton channel, linked together by a central stalk and a peripheral stalk. During catalysis, ATP synthesis in the catalytic domain of F(1) is coupled via a rotary mechanism of the central stalk subunits to proton translocation.</text>
</comment>
<dbReference type="GO" id="GO:0005886">
    <property type="term" value="C:plasma membrane"/>
    <property type="evidence" value="ECO:0007669"/>
    <property type="project" value="UniProtKB-SubCell"/>
</dbReference>
<gene>
    <name evidence="12" type="primary">atpF</name>
    <name evidence="16" type="ORF">H7849_24700</name>
</gene>
<comment type="subcellular location">
    <subcellularLocation>
        <location evidence="12">Cell membrane</location>
        <topology evidence="12">Single-pass membrane protein</topology>
    </subcellularLocation>
    <subcellularLocation>
        <location evidence="11">Endomembrane system</location>
        <topology evidence="11">Single-pass membrane protein</topology>
    </subcellularLocation>
</comment>
<keyword evidence="15" id="KW-0732">Signal</keyword>
<dbReference type="HAMAP" id="MF_01398">
    <property type="entry name" value="ATP_synth_b_bprime"/>
    <property type="match status" value="1"/>
</dbReference>
<evidence type="ECO:0000313" key="16">
    <source>
        <dbReference type="EMBL" id="QNI32153.1"/>
    </source>
</evidence>
<evidence type="ECO:0000256" key="6">
    <source>
        <dbReference type="ARBA" id="ARBA00023065"/>
    </source>
</evidence>
<sequence length="236" mass="26509">MTRSLKIRFVTFMAALALLAGAAPRAFSQEQPAHAPNVDSRYEHMDAPETHAQEEQYRHSKSVQFIAKVMHTDTETAAKIFEDLNSAIIWIGVIWLLVKVLPKAFRARSEKIQKELVDAHSATEEAKRRLSAVEARLARLDSEIEAIRKQAEHDSAEDEKRIKASLEEERKRIVESAEQEIEAFGSAAQRELKRFAAELAVDRALQRIHLGADADRILVQEFTADLAGTQTKGGQN</sequence>
<keyword evidence="3 12" id="KW-0812">Transmembrane</keyword>
<keyword evidence="14" id="KW-0175">Coiled coil</keyword>
<evidence type="ECO:0000256" key="4">
    <source>
        <dbReference type="ARBA" id="ARBA00022781"/>
    </source>
</evidence>
<evidence type="ECO:0000256" key="14">
    <source>
        <dbReference type="SAM" id="Coils"/>
    </source>
</evidence>
<evidence type="ECO:0000256" key="9">
    <source>
        <dbReference type="ARBA" id="ARBA00025198"/>
    </source>
</evidence>
<evidence type="ECO:0000256" key="12">
    <source>
        <dbReference type="HAMAP-Rule" id="MF_01398"/>
    </source>
</evidence>
<comment type="subunit">
    <text evidence="12">F-type ATPases have 2 components, F(1) - the catalytic core - and F(0) - the membrane proton channel. F(1) has five subunits: alpha(3), beta(3), gamma(1), delta(1), epsilon(1). F(0) has three main subunits: a(1), b(2) and c(10-14). The alpha and beta chains form an alternating ring which encloses part of the gamma chain. F(1) is attached to F(0) by a central stalk formed by the gamma and epsilon chains, while a peripheral stalk is formed by the delta and b chains.</text>
</comment>
<evidence type="ECO:0000256" key="13">
    <source>
        <dbReference type="RuleBase" id="RU003848"/>
    </source>
</evidence>
<keyword evidence="8 12" id="KW-0066">ATP synthesis</keyword>
<dbReference type="CDD" id="cd06503">
    <property type="entry name" value="ATP-synt_Fo_b"/>
    <property type="match status" value="1"/>
</dbReference>
<comment type="similarity">
    <text evidence="12 13">Belongs to the ATPase B chain family.</text>
</comment>
<organism evidence="16 17">
    <name type="scientific">Alloacidobacterium dinghuense</name>
    <dbReference type="NCBI Taxonomy" id="2763107"/>
    <lineage>
        <taxon>Bacteria</taxon>
        <taxon>Pseudomonadati</taxon>
        <taxon>Acidobacteriota</taxon>
        <taxon>Terriglobia</taxon>
        <taxon>Terriglobales</taxon>
        <taxon>Acidobacteriaceae</taxon>
        <taxon>Alloacidobacterium</taxon>
    </lineage>
</organism>
<evidence type="ECO:0000256" key="11">
    <source>
        <dbReference type="ARBA" id="ARBA00037847"/>
    </source>
</evidence>
<keyword evidence="5 12" id="KW-1133">Transmembrane helix</keyword>
<evidence type="ECO:0000256" key="3">
    <source>
        <dbReference type="ARBA" id="ARBA00022692"/>
    </source>
</evidence>
<protein>
    <recommendedName>
        <fullName evidence="12">ATP synthase subunit b</fullName>
    </recommendedName>
    <alternativeName>
        <fullName evidence="12">ATP synthase F(0) sector subunit b</fullName>
    </alternativeName>
    <alternativeName>
        <fullName evidence="12">ATPase subunit I</fullName>
    </alternativeName>
    <alternativeName>
        <fullName evidence="12">F-type ATPase subunit b</fullName>
        <shortName evidence="12">F-ATPase subunit b</shortName>
    </alternativeName>
</protein>
<keyword evidence="12" id="KW-1003">Cell membrane</keyword>
<keyword evidence="4 12" id="KW-0375">Hydrogen ion transport</keyword>
<feature type="signal peptide" evidence="15">
    <location>
        <begin position="1"/>
        <end position="22"/>
    </location>
</feature>
<keyword evidence="1 12" id="KW-0813">Transport</keyword>
<keyword evidence="2 12" id="KW-0138">CF(0)</keyword>
<dbReference type="AlphaFoldDB" id="A0A7G8BHY3"/>
<name>A0A7G8BHY3_9BACT</name>
<reference evidence="16 17" key="1">
    <citation type="submission" date="2020-08" db="EMBL/GenBank/DDBJ databases">
        <title>Edaphobacter telluris sp. nov. and Acidobacterium dinghuensis sp. nov., two acidobacteria isolated from forest soil.</title>
        <authorList>
            <person name="Fu J."/>
            <person name="Qiu L."/>
        </authorList>
    </citation>
    <scope>NUCLEOTIDE SEQUENCE [LARGE SCALE GENOMIC DNA]</scope>
    <source>
        <strain evidence="16">4Y35</strain>
    </source>
</reference>